<comment type="caution">
    <text evidence="3">The sequence shown here is derived from an EMBL/GenBank/DDBJ whole genome shotgun (WGS) entry which is preliminary data.</text>
</comment>
<evidence type="ECO:0000313" key="3">
    <source>
        <dbReference type="EMBL" id="GMF20766.1"/>
    </source>
</evidence>
<feature type="domain" description="DUF7726" evidence="2">
    <location>
        <begin position="242"/>
        <end position="314"/>
    </location>
</feature>
<dbReference type="PANTHER" id="PTHR42339">
    <property type="entry name" value="HISTONE H1"/>
    <property type="match status" value="1"/>
</dbReference>
<evidence type="ECO:0000256" key="1">
    <source>
        <dbReference type="SAM" id="MobiDB-lite"/>
    </source>
</evidence>
<feature type="compositionally biased region" description="Basic residues" evidence="1">
    <location>
        <begin position="193"/>
        <end position="204"/>
    </location>
</feature>
<reference evidence="3" key="1">
    <citation type="submission" date="2023-04" db="EMBL/GenBank/DDBJ databases">
        <title>Phytophthora fragariaefolia NBRC 109709.</title>
        <authorList>
            <person name="Ichikawa N."/>
            <person name="Sato H."/>
            <person name="Tonouchi N."/>
        </authorList>
    </citation>
    <scope>NUCLEOTIDE SEQUENCE</scope>
    <source>
        <strain evidence="3">NBRC 109709</strain>
    </source>
</reference>
<keyword evidence="4" id="KW-1185">Reference proteome</keyword>
<gene>
    <name evidence="3" type="ORF">Pfra01_000256600</name>
</gene>
<feature type="region of interest" description="Disordered" evidence="1">
    <location>
        <begin position="175"/>
        <end position="219"/>
    </location>
</feature>
<feature type="compositionally biased region" description="Basic and acidic residues" evidence="1">
    <location>
        <begin position="205"/>
        <end position="219"/>
    </location>
</feature>
<dbReference type="Proteomes" id="UP001165121">
    <property type="component" value="Unassembled WGS sequence"/>
</dbReference>
<dbReference type="InterPro" id="IPR056143">
    <property type="entry name" value="DUF7726"/>
</dbReference>
<protein>
    <submittedName>
        <fullName evidence="3">Unnamed protein product</fullName>
    </submittedName>
</protein>
<name>A0A9W6TW35_9STRA</name>
<evidence type="ECO:0000313" key="4">
    <source>
        <dbReference type="Proteomes" id="UP001165121"/>
    </source>
</evidence>
<dbReference type="OrthoDB" id="2592504at2759"/>
<feature type="region of interest" description="Disordered" evidence="1">
    <location>
        <begin position="1"/>
        <end position="36"/>
    </location>
</feature>
<dbReference type="AlphaFoldDB" id="A0A9W6TW35"/>
<dbReference type="Pfam" id="PF24852">
    <property type="entry name" value="DUF7726"/>
    <property type="match status" value="2"/>
</dbReference>
<feature type="compositionally biased region" description="Polar residues" evidence="1">
    <location>
        <begin position="23"/>
        <end position="36"/>
    </location>
</feature>
<feature type="domain" description="DUF7726" evidence="2">
    <location>
        <begin position="103"/>
        <end position="172"/>
    </location>
</feature>
<evidence type="ECO:0000259" key="2">
    <source>
        <dbReference type="Pfam" id="PF24852"/>
    </source>
</evidence>
<proteinExistence type="predicted"/>
<dbReference type="PANTHER" id="PTHR42339:SF1">
    <property type="entry name" value="HISTONE H1"/>
    <property type="match status" value="1"/>
</dbReference>
<dbReference type="EMBL" id="BSXT01000208">
    <property type="protein sequence ID" value="GMF20766.1"/>
    <property type="molecule type" value="Genomic_DNA"/>
</dbReference>
<sequence length="348" mass="39758">MDMSKLLNELSAEEPTDVAEGATTPTLGRPNSPQRDVSVHLTSMSRFFLKPTYAPPMFRFSASRPPPGSDPFASAFVYRPPEPSTFPQEVIEGEFNAVTPEWGKWNCRDIRLKIRSFLGAMNMTQAGFLKVIDVDARLYRRFMALKGPEEGSDNPTYKGAAIFFYRRELKEKEEEALRPKETRSTGVGDTQKKLKLRVKPKEKKRQTTEERQEKAKKARDSKELLRKIEEVELSDVDEEGCVPVYDDCDEIRRKIEEFLGEGLVTKAMFLCALGNVNSNSLRRFMGLRRGAGAANEVYRKAYAFFEKKRILDGEEKTVKRLANEDLQGPEGFPRHGLNMHFMEKVLSR</sequence>
<organism evidence="3 4">
    <name type="scientific">Phytophthora fragariaefolia</name>
    <dbReference type="NCBI Taxonomy" id="1490495"/>
    <lineage>
        <taxon>Eukaryota</taxon>
        <taxon>Sar</taxon>
        <taxon>Stramenopiles</taxon>
        <taxon>Oomycota</taxon>
        <taxon>Peronosporomycetes</taxon>
        <taxon>Peronosporales</taxon>
        <taxon>Peronosporaceae</taxon>
        <taxon>Phytophthora</taxon>
    </lineage>
</organism>
<accession>A0A9W6TW35</accession>